<dbReference type="EnsemblPlants" id="OBART03G11860.1">
    <property type="protein sequence ID" value="OBART03G11860.1"/>
    <property type="gene ID" value="OBART03G11860"/>
</dbReference>
<dbReference type="STRING" id="65489.A0A0D3FGN4"/>
<dbReference type="eggNOG" id="ENOG502QSE4">
    <property type="taxonomic scope" value="Eukaryota"/>
</dbReference>
<evidence type="ECO:0000256" key="1">
    <source>
        <dbReference type="SAM" id="MobiDB-lite"/>
    </source>
</evidence>
<proteinExistence type="predicted"/>
<dbReference type="AlphaFoldDB" id="A0A0D3FGN4"/>
<name>A0A0D3FGN4_9ORYZ</name>
<dbReference type="PANTHER" id="PTHR31390:SF12">
    <property type="entry name" value="PUTATIVE (DUF3527)-RELATED"/>
    <property type="match status" value="1"/>
</dbReference>
<dbReference type="HOGENOM" id="CLU_005993_0_0_1"/>
<dbReference type="PaxDb" id="65489-OBART03G11860.1"/>
<keyword evidence="3" id="KW-1185">Reference proteome</keyword>
<feature type="region of interest" description="Disordered" evidence="1">
    <location>
        <begin position="879"/>
        <end position="899"/>
    </location>
</feature>
<organism evidence="2">
    <name type="scientific">Oryza barthii</name>
    <dbReference type="NCBI Taxonomy" id="65489"/>
    <lineage>
        <taxon>Eukaryota</taxon>
        <taxon>Viridiplantae</taxon>
        <taxon>Streptophyta</taxon>
        <taxon>Embryophyta</taxon>
        <taxon>Tracheophyta</taxon>
        <taxon>Spermatophyta</taxon>
        <taxon>Magnoliopsida</taxon>
        <taxon>Liliopsida</taxon>
        <taxon>Poales</taxon>
        <taxon>Poaceae</taxon>
        <taxon>BOP clade</taxon>
        <taxon>Oryzoideae</taxon>
        <taxon>Oryzeae</taxon>
        <taxon>Oryzinae</taxon>
        <taxon>Oryza</taxon>
    </lineage>
</organism>
<reference evidence="2" key="1">
    <citation type="journal article" date="2009" name="Rice">
        <title>De Novo Next Generation Sequencing of Plant Genomes.</title>
        <authorList>
            <person name="Rounsley S."/>
            <person name="Marri P.R."/>
            <person name="Yu Y."/>
            <person name="He R."/>
            <person name="Sisneros N."/>
            <person name="Goicoechea J.L."/>
            <person name="Lee S.J."/>
            <person name="Angelova A."/>
            <person name="Kudrna D."/>
            <person name="Luo M."/>
            <person name="Affourtit J."/>
            <person name="Desany B."/>
            <person name="Knight J."/>
            <person name="Niazi F."/>
            <person name="Egholm M."/>
            <person name="Wing R.A."/>
        </authorList>
    </citation>
    <scope>NUCLEOTIDE SEQUENCE [LARGE SCALE GENOMIC DNA]</scope>
    <source>
        <strain evidence="2">cv. IRGC 105608</strain>
    </source>
</reference>
<feature type="compositionally biased region" description="Basic and acidic residues" evidence="1">
    <location>
        <begin position="61"/>
        <end position="70"/>
    </location>
</feature>
<feature type="region of interest" description="Disordered" evidence="1">
    <location>
        <begin position="1"/>
        <end position="36"/>
    </location>
</feature>
<evidence type="ECO:0000313" key="2">
    <source>
        <dbReference type="EnsemblPlants" id="OBART03G11860.1"/>
    </source>
</evidence>
<dbReference type="Gramene" id="OBART03G11860.1">
    <property type="protein sequence ID" value="OBART03G11860.1"/>
    <property type="gene ID" value="OBART03G11860"/>
</dbReference>
<dbReference type="Pfam" id="PF12043">
    <property type="entry name" value="DUF3527"/>
    <property type="match status" value="2"/>
</dbReference>
<sequence length="899" mass="98796">MPTKGQFSRERNVKATLGRDGRQRGNSQDQSVQVPKEKIAVVGGNIDGKFEDRIRVVKNEKFRRQREPRSADAGGSLKGSKPWPGRKATTVDELVKHMSNVPSYLQRKETSGHLQDKALNVGVLEWGLLARWSHQQKHEFSSSHGASPSNTSRSLIFSSPSQSSASPSSKSLESNQSPTLNDHQHCSMEFQQSDLEDKYHGKARYSPSPNSAVLNLLPVHGKHFPENTGKFGDLNLRNISPLSDPLLTATGSSMRHEMVDDEETTRNIEEAVHHCSRRLFTDDDNIGQSFFTSHNNDSACGDFQQSSGVTGEVFETLVSSAVMEMERNASLSPVGFSKDIGQHHEFPRIPYSCPLPIMDSSEELGTSRTGTQGDSVGAAVTIGENRNQKQISRGASERTPRISAKFSDMDASPHRHLVSGLNRVNRCSSLKDGPCPRQPEASTSVDKINGDKSSGNKGSRRSPLRRMLDPILKPRQSSTSGPIQPSFVPKCHLPGHIDKQSLSLGGSALQNVQRRSVDSVVNSNCRTETNTNQPPQVLNSERYLQQDIDSTTTRHALLQLAWKNGLPFFMLSCGSDILVATVRRKGISDNNDLESTYTLFGVEEPKKRGGAWIKAGNKNKKDQLVYNIVGEMRVSHRKSRCYQAEKNHLHREFVLVGSEQLPSSEESGDSHVSREFAAFISAVPQQEPETSRHSSSQHSSRSMSTPTDCSCPLGNFHPNTRDDSCASSSVLAVLPNGFHGTSTSGQPLPLIERWKSGGACDCGGWDEGCMLSVLSDDARENKGDKSTQANQTTDGSQRFDLFVQGRSREDKHAFSMVSFREGLYTVEFRSSIALLQAFAMCIVMLHGRRPTRTQAGVHASQEHASLADHKLNKIMAASQGRAQASYVPHRPPLSPVGRA</sequence>
<feature type="compositionally biased region" description="Polar residues" evidence="1">
    <location>
        <begin position="440"/>
        <end position="457"/>
    </location>
</feature>
<feature type="compositionally biased region" description="Polar residues" evidence="1">
    <location>
        <begin position="24"/>
        <end position="33"/>
    </location>
</feature>
<evidence type="ECO:0008006" key="4">
    <source>
        <dbReference type="Google" id="ProtNLM"/>
    </source>
</evidence>
<feature type="compositionally biased region" description="Low complexity" evidence="1">
    <location>
        <begin position="693"/>
        <end position="704"/>
    </location>
</feature>
<reference evidence="2" key="2">
    <citation type="submission" date="2015-03" db="UniProtKB">
        <authorList>
            <consortium name="EnsemblPlants"/>
        </authorList>
    </citation>
    <scope>IDENTIFICATION</scope>
</reference>
<dbReference type="PANTHER" id="PTHR31390">
    <property type="entry name" value="EXPRESSED PROTEIN"/>
    <property type="match status" value="1"/>
</dbReference>
<feature type="region of interest" description="Disordered" evidence="1">
    <location>
        <begin position="139"/>
        <end position="182"/>
    </location>
</feature>
<accession>A0A0D3FGN4</accession>
<feature type="compositionally biased region" description="Pro residues" evidence="1">
    <location>
        <begin position="889"/>
        <end position="899"/>
    </location>
</feature>
<evidence type="ECO:0000313" key="3">
    <source>
        <dbReference type="Proteomes" id="UP000026960"/>
    </source>
</evidence>
<dbReference type="InterPro" id="IPR021916">
    <property type="entry name" value="DUF3527"/>
</dbReference>
<feature type="region of interest" description="Disordered" evidence="1">
    <location>
        <begin position="683"/>
        <end position="708"/>
    </location>
</feature>
<feature type="region of interest" description="Disordered" evidence="1">
    <location>
        <begin position="429"/>
        <end position="467"/>
    </location>
</feature>
<feature type="compositionally biased region" description="Low complexity" evidence="1">
    <location>
        <begin position="152"/>
        <end position="174"/>
    </location>
</feature>
<feature type="compositionally biased region" description="Polar residues" evidence="1">
    <location>
        <begin position="142"/>
        <end position="151"/>
    </location>
</feature>
<feature type="region of interest" description="Disordered" evidence="1">
    <location>
        <begin position="61"/>
        <end position="87"/>
    </location>
</feature>
<protein>
    <recommendedName>
        <fullName evidence="4">DUF3527 domain-containing protein</fullName>
    </recommendedName>
</protein>
<feature type="compositionally biased region" description="Basic and acidic residues" evidence="1">
    <location>
        <begin position="7"/>
        <end position="23"/>
    </location>
</feature>
<dbReference type="Proteomes" id="UP000026960">
    <property type="component" value="Chromosome 3"/>
</dbReference>